<evidence type="ECO:0000313" key="2">
    <source>
        <dbReference type="Proteomes" id="UP000322981"/>
    </source>
</evidence>
<dbReference type="InterPro" id="IPR034660">
    <property type="entry name" value="DinB/YfiT-like"/>
</dbReference>
<dbReference type="Proteomes" id="UP000322981">
    <property type="component" value="Unassembled WGS sequence"/>
</dbReference>
<dbReference type="OrthoDB" id="9181047at2"/>
<accession>A0A5M8FIM9</accession>
<keyword evidence="2" id="KW-1185">Reference proteome</keyword>
<name>A0A5M8FIM9_9GAMM</name>
<comment type="caution">
    <text evidence="1">The sequence shown here is derived from an EMBL/GenBank/DDBJ whole genome shotgun (WGS) entry which is preliminary data.</text>
</comment>
<organism evidence="1 2">
    <name type="scientific">Thiohalocapsa marina</name>
    <dbReference type="NCBI Taxonomy" id="424902"/>
    <lineage>
        <taxon>Bacteria</taxon>
        <taxon>Pseudomonadati</taxon>
        <taxon>Pseudomonadota</taxon>
        <taxon>Gammaproteobacteria</taxon>
        <taxon>Chromatiales</taxon>
        <taxon>Chromatiaceae</taxon>
        <taxon>Thiohalocapsa</taxon>
    </lineage>
</organism>
<dbReference type="RefSeq" id="WP_150094572.1">
    <property type="nucleotide sequence ID" value="NZ_JBFUOH010000078.1"/>
</dbReference>
<proteinExistence type="predicted"/>
<evidence type="ECO:0000313" key="1">
    <source>
        <dbReference type="EMBL" id="KAA6182991.1"/>
    </source>
</evidence>
<dbReference type="SUPFAM" id="SSF109854">
    <property type="entry name" value="DinB/YfiT-like putative metalloenzymes"/>
    <property type="match status" value="1"/>
</dbReference>
<dbReference type="EMBL" id="VWXX01000038">
    <property type="protein sequence ID" value="KAA6182991.1"/>
    <property type="molecule type" value="Genomic_DNA"/>
</dbReference>
<gene>
    <name evidence="1" type="ORF">F2Q65_16860</name>
</gene>
<dbReference type="Gene3D" id="1.20.120.450">
    <property type="entry name" value="dinb family like domain"/>
    <property type="match status" value="1"/>
</dbReference>
<sequence>MGKHSDTQPDDPLGSPGDGIPWLERTALGMGIRGAAVLIAKDRLTALFRAEAERAMTLASALSAADGRRRVLIPRFFGIEDNSRGWSVFMALEHLVIVNSAIAAMLPRLYSARGPAVEVQPEQTKPVPEAGPEQIRDLARVVDRYGDIVDKLGNLRAGERFAHPWYGPLSAAQWHALAAIHNSTHRRQIERIIRALQADAD</sequence>
<protein>
    <submittedName>
        <fullName evidence="1">DinB family protein</fullName>
    </submittedName>
</protein>
<reference evidence="1 2" key="1">
    <citation type="submission" date="2019-09" db="EMBL/GenBank/DDBJ databases">
        <title>Whole-genome sequence of the purple sulfur bacterium Thiohalocapsa marina DSM 19078.</title>
        <authorList>
            <person name="Kyndt J.A."/>
            <person name="Meyer T.E."/>
        </authorList>
    </citation>
    <scope>NUCLEOTIDE SEQUENCE [LARGE SCALE GENOMIC DNA]</scope>
    <source>
        <strain evidence="1 2">DSM 19078</strain>
    </source>
</reference>
<dbReference type="AlphaFoldDB" id="A0A5M8FIM9"/>